<dbReference type="GO" id="GO:0008616">
    <property type="term" value="P:tRNA queuosine(34) biosynthetic process"/>
    <property type="evidence" value="ECO:0007669"/>
    <property type="project" value="UniProtKB-KW"/>
</dbReference>
<organism evidence="2">
    <name type="scientific">Desulfofervidus auxilii</name>
    <dbReference type="NCBI Taxonomy" id="1621989"/>
    <lineage>
        <taxon>Bacteria</taxon>
        <taxon>Pseudomonadati</taxon>
        <taxon>Thermodesulfobacteriota</taxon>
        <taxon>Candidatus Desulfofervidia</taxon>
        <taxon>Candidatus Desulfofervidales</taxon>
        <taxon>Candidatus Desulfofervidaceae</taxon>
        <taxon>Candidatus Desulfofervidus</taxon>
    </lineage>
</organism>
<dbReference type="EMBL" id="DRBS01000191">
    <property type="protein sequence ID" value="HDD44186.1"/>
    <property type="molecule type" value="Genomic_DNA"/>
</dbReference>
<name>A0A7C0Y2Q8_DESA2</name>
<dbReference type="InterPro" id="IPR018317">
    <property type="entry name" value="QueC"/>
</dbReference>
<dbReference type="InterPro" id="IPR014729">
    <property type="entry name" value="Rossmann-like_a/b/a_fold"/>
</dbReference>
<dbReference type="SUPFAM" id="SSF52402">
    <property type="entry name" value="Adenine nucleotide alpha hydrolases-like"/>
    <property type="match status" value="1"/>
</dbReference>
<feature type="non-terminal residue" evidence="2">
    <location>
        <position position="1"/>
    </location>
</feature>
<dbReference type="AlphaFoldDB" id="A0A7C0Y2Q8"/>
<protein>
    <submittedName>
        <fullName evidence="2">7-cyano-7-deazaguanine synthase</fullName>
    </submittedName>
</protein>
<proteinExistence type="predicted"/>
<dbReference type="Gene3D" id="3.40.50.620">
    <property type="entry name" value="HUPs"/>
    <property type="match status" value="1"/>
</dbReference>
<comment type="caution">
    <text evidence="2">The sequence shown here is derived from an EMBL/GenBank/DDBJ whole genome shotgun (WGS) entry which is preliminary data.</text>
</comment>
<accession>A0A7C0Y2Q8</accession>
<dbReference type="Proteomes" id="UP000886289">
    <property type="component" value="Unassembled WGS sequence"/>
</dbReference>
<evidence type="ECO:0000313" key="2">
    <source>
        <dbReference type="EMBL" id="HDD44186.1"/>
    </source>
</evidence>
<dbReference type="Pfam" id="PF06508">
    <property type="entry name" value="QueC"/>
    <property type="match status" value="1"/>
</dbReference>
<evidence type="ECO:0000256" key="1">
    <source>
        <dbReference type="ARBA" id="ARBA00022785"/>
    </source>
</evidence>
<gene>
    <name evidence="2" type="ORF">ENG63_04920</name>
</gene>
<reference evidence="2" key="1">
    <citation type="journal article" date="2020" name="mSystems">
        <title>Genome- and Community-Level Interaction Insights into Carbon Utilization and Element Cycling Functions of Hydrothermarchaeota in Hydrothermal Sediment.</title>
        <authorList>
            <person name="Zhou Z."/>
            <person name="Liu Y."/>
            <person name="Xu W."/>
            <person name="Pan J."/>
            <person name="Luo Z.H."/>
            <person name="Li M."/>
        </authorList>
    </citation>
    <scope>NUCLEOTIDE SEQUENCE [LARGE SCALE GENOMIC DNA]</scope>
    <source>
        <strain evidence="2">HyVt-233</strain>
    </source>
</reference>
<keyword evidence="1" id="KW-0671">Queuosine biosynthesis</keyword>
<sequence>CYQNETVACGKCPSCLLRLRAFALAGIEDPLPYALKPKVI</sequence>